<dbReference type="AlphaFoldDB" id="A0A9W9YQR7"/>
<dbReference type="SUPFAM" id="SSF101447">
    <property type="entry name" value="Formin homology 2 domain (FH2 domain)"/>
    <property type="match status" value="1"/>
</dbReference>
<dbReference type="InterPro" id="IPR015425">
    <property type="entry name" value="FH2_Formin"/>
</dbReference>
<feature type="compositionally biased region" description="Pro residues" evidence="1">
    <location>
        <begin position="1"/>
        <end position="106"/>
    </location>
</feature>
<reference evidence="3" key="1">
    <citation type="submission" date="2023-01" db="EMBL/GenBank/DDBJ databases">
        <title>Genome assembly of the deep-sea coral Lophelia pertusa.</title>
        <authorList>
            <person name="Herrera S."/>
            <person name="Cordes E."/>
        </authorList>
    </citation>
    <scope>NUCLEOTIDE SEQUENCE</scope>
    <source>
        <strain evidence="3">USNM1676648</strain>
        <tissue evidence="3">Polyp</tissue>
    </source>
</reference>
<comment type="caution">
    <text evidence="3">The sequence shown here is derived from an EMBL/GenBank/DDBJ whole genome shotgun (WGS) entry which is preliminary data.</text>
</comment>
<dbReference type="Pfam" id="PF06346">
    <property type="entry name" value="Drf_FH1"/>
    <property type="match status" value="1"/>
</dbReference>
<dbReference type="PANTHER" id="PTHR46345:SF5">
    <property type="entry name" value="INVERTED FORMIN-2"/>
    <property type="match status" value="1"/>
</dbReference>
<dbReference type="Proteomes" id="UP001163046">
    <property type="component" value="Unassembled WGS sequence"/>
</dbReference>
<feature type="domain" description="FH2" evidence="2">
    <location>
        <begin position="266"/>
        <end position="464"/>
    </location>
</feature>
<dbReference type="OrthoDB" id="26518at2759"/>
<dbReference type="Gene3D" id="1.20.58.2220">
    <property type="entry name" value="Formin, FH2 domain"/>
    <property type="match status" value="1"/>
</dbReference>
<dbReference type="SMART" id="SM00498">
    <property type="entry name" value="FH2"/>
    <property type="match status" value="1"/>
</dbReference>
<feature type="compositionally biased region" description="Basic and acidic residues" evidence="1">
    <location>
        <begin position="478"/>
        <end position="499"/>
    </location>
</feature>
<protein>
    <recommendedName>
        <fullName evidence="2">FH2 domain-containing protein</fullName>
    </recommendedName>
</protein>
<feature type="region of interest" description="Disordered" evidence="1">
    <location>
        <begin position="1"/>
        <end position="107"/>
    </location>
</feature>
<evidence type="ECO:0000256" key="1">
    <source>
        <dbReference type="SAM" id="MobiDB-lite"/>
    </source>
</evidence>
<accession>A0A9W9YQR7</accession>
<dbReference type="PANTHER" id="PTHR46345">
    <property type="entry name" value="INVERTED FORMIN-2"/>
    <property type="match status" value="1"/>
</dbReference>
<dbReference type="PROSITE" id="PS51444">
    <property type="entry name" value="FH2"/>
    <property type="match status" value="1"/>
</dbReference>
<organism evidence="3 4">
    <name type="scientific">Desmophyllum pertusum</name>
    <dbReference type="NCBI Taxonomy" id="174260"/>
    <lineage>
        <taxon>Eukaryota</taxon>
        <taxon>Metazoa</taxon>
        <taxon>Cnidaria</taxon>
        <taxon>Anthozoa</taxon>
        <taxon>Hexacorallia</taxon>
        <taxon>Scleractinia</taxon>
        <taxon>Caryophylliina</taxon>
        <taxon>Caryophylliidae</taxon>
        <taxon>Desmophyllum</taxon>
    </lineage>
</organism>
<sequence length="530" mass="57873">MAGVPPPPPLPGMGGVPPPLPLPGMGGVPPPPPLPGMGGVPPPPPLPGMGGVPPPPPLPGMGGVPPPPPLPGMGGVPPPPPVPGMGGVPPPPPFPGAGGVPPPPPAGGFGVTRGFQQNVQRSYSCPLSPAVKPTSKMRSLAWQKLPPHVEEWFCQKKAAAKKESKKKESSEITLLDPKRSLNVNIFMKQFKKKMKRSLRSSTTGTREMLKGFSGDKTHLDQLRSFCLALVSIPGYSLRLEAMLQKEEFQITLETIEPTIEALKGAIEEVLQLILIIGNFLNSGGYAGNAVAFKINSLLKIVDTRANKPRMNLMHFLVHVAEEKREKVLQFPDDMKHLDKAVKLSVDNITEEVKNLKSKLNELEKAMKTGPKDITSQFSEFVEVRSNHKRCFKKAKKLDEGIAEIYNLTKQLALYFCEDEGKLKLQELLALFKTFCDQLVKAKKVEKVFVMPDVAEGDEIEGPVAGMVDEVFAREDINANKTHLKEETGEKREEISDKRSSVPVDQTKSPSLMTFQRKMRESLNKLQAIQP</sequence>
<evidence type="ECO:0000313" key="4">
    <source>
        <dbReference type="Proteomes" id="UP001163046"/>
    </source>
</evidence>
<gene>
    <name evidence="3" type="ORF">OS493_011659</name>
</gene>
<name>A0A9W9YQR7_9CNID</name>
<keyword evidence="4" id="KW-1185">Reference proteome</keyword>
<proteinExistence type="predicted"/>
<dbReference type="Pfam" id="PF02181">
    <property type="entry name" value="FH2"/>
    <property type="match status" value="1"/>
</dbReference>
<dbReference type="InterPro" id="IPR042201">
    <property type="entry name" value="FH2_Formin_sf"/>
</dbReference>
<feature type="region of interest" description="Disordered" evidence="1">
    <location>
        <begin position="478"/>
        <end position="510"/>
    </location>
</feature>
<evidence type="ECO:0000259" key="2">
    <source>
        <dbReference type="PROSITE" id="PS51444"/>
    </source>
</evidence>
<evidence type="ECO:0000313" key="3">
    <source>
        <dbReference type="EMBL" id="KAJ7363371.1"/>
    </source>
</evidence>
<dbReference type="EMBL" id="MU827306">
    <property type="protein sequence ID" value="KAJ7363371.1"/>
    <property type="molecule type" value="Genomic_DNA"/>
</dbReference>